<feature type="transmembrane region" description="Helical" evidence="6">
    <location>
        <begin position="57"/>
        <end position="75"/>
    </location>
</feature>
<keyword evidence="4 6" id="KW-1133">Transmembrane helix</keyword>
<comment type="similarity">
    <text evidence="2 6">Belongs to the SURF1 family.</text>
</comment>
<dbReference type="EMBL" id="IACT01000282">
    <property type="protein sequence ID" value="LAC19708.1"/>
    <property type="molecule type" value="mRNA"/>
</dbReference>
<evidence type="ECO:0000256" key="3">
    <source>
        <dbReference type="ARBA" id="ARBA00022692"/>
    </source>
</evidence>
<keyword evidence="5 6" id="KW-0472">Membrane</keyword>
<evidence type="ECO:0000313" key="7">
    <source>
        <dbReference type="EMBL" id="LAB67962.1"/>
    </source>
</evidence>
<proteinExistence type="evidence at transcript level"/>
<dbReference type="GO" id="GO:0005743">
    <property type="term" value="C:mitochondrial inner membrane"/>
    <property type="evidence" value="ECO:0007669"/>
    <property type="project" value="UniProtKB-SubCell"/>
</dbReference>
<reference evidence="8" key="1">
    <citation type="submission" date="2017-11" db="EMBL/GenBank/DDBJ databases">
        <title>The sensing device of the deep-sea amphipod.</title>
        <authorList>
            <person name="Kobayashi H."/>
            <person name="Nagahama T."/>
            <person name="Arai W."/>
            <person name="Sasagawa Y."/>
            <person name="Umeda M."/>
            <person name="Hayashi T."/>
            <person name="Nikaido I."/>
            <person name="Watanabe H."/>
            <person name="Oguri K."/>
            <person name="Kitazato H."/>
            <person name="Fujioka K."/>
            <person name="Kido Y."/>
            <person name="Takami H."/>
        </authorList>
    </citation>
    <scope>NUCLEOTIDE SEQUENCE</scope>
    <source>
        <tissue evidence="8">Whole body</tissue>
    </source>
</reference>
<dbReference type="PANTHER" id="PTHR23427:SF2">
    <property type="entry name" value="SURFEIT LOCUS PROTEIN 1"/>
    <property type="match status" value="1"/>
</dbReference>
<dbReference type="AlphaFoldDB" id="A0A2P2I1S6"/>
<dbReference type="GO" id="GO:0033617">
    <property type="term" value="P:mitochondrial respiratory chain complex IV assembly"/>
    <property type="evidence" value="ECO:0007669"/>
    <property type="project" value="TreeGrafter"/>
</dbReference>
<sequence>MLRCLVRAVAPNAAAAGVRIPIPVLHVVSPITLQQQTRCIQAVSSIKSRRKLGGMSYFLLIIPGAAFCLGCWQVQRRQWKLGLVKEMKDRLALEPVPLPRRLSEVAELEYKRVFITGTFDHSREILMGPRPAIRDGRYNETSTMLSTPSSGFLVITPFILADDGPTILVNRGWVSKRFKEPQTRREGQVRGQQQLTGVVRLQEDRGVFMPKSLEKVPFFLYRDINTMSILRETSPVFVDACENVADGPLAGQTRVTLRNEHLSYLLTWYSLSLVTGCMWYKRFINRLAFI</sequence>
<name>A0A2P2I1S6_9CRUS</name>
<evidence type="ECO:0000313" key="8">
    <source>
        <dbReference type="EMBL" id="LAC19708.1"/>
    </source>
</evidence>
<reference evidence="7" key="2">
    <citation type="journal article" date="2018" name="Biosci. Biotechnol. Biochem.">
        <title>Polysaccharide hydrolase of the hadal zone amphipods Hirondellea gigas.</title>
        <authorList>
            <person name="Kobayashi H."/>
            <person name="Nagahama T."/>
            <person name="Arai W."/>
            <person name="Sasagawa Y."/>
            <person name="Umeda M."/>
            <person name="Hayashi T."/>
            <person name="Nikaido I."/>
            <person name="Watanabe H."/>
            <person name="Oguri K."/>
            <person name="Kitazato H."/>
            <person name="Fujioka K."/>
            <person name="Kido Y."/>
            <person name="Takami H."/>
        </authorList>
    </citation>
    <scope>NUCLEOTIDE SEQUENCE</scope>
    <source>
        <tissue evidence="7">Whole body</tissue>
    </source>
</reference>
<accession>A0A2P2I1S6</accession>
<comment type="function">
    <text evidence="6">Probably involved in the biogenesis of the COX complex.</text>
</comment>
<organism evidence="7">
    <name type="scientific">Hirondellea gigas</name>
    <dbReference type="NCBI Taxonomy" id="1518452"/>
    <lineage>
        <taxon>Eukaryota</taxon>
        <taxon>Metazoa</taxon>
        <taxon>Ecdysozoa</taxon>
        <taxon>Arthropoda</taxon>
        <taxon>Crustacea</taxon>
        <taxon>Multicrustacea</taxon>
        <taxon>Malacostraca</taxon>
        <taxon>Eumalacostraca</taxon>
        <taxon>Peracarida</taxon>
        <taxon>Amphipoda</taxon>
        <taxon>Amphilochidea</taxon>
        <taxon>Lysianassida</taxon>
        <taxon>Lysianassidira</taxon>
        <taxon>Lysianassoidea</taxon>
        <taxon>Lysianassidae</taxon>
        <taxon>Hirondellea</taxon>
    </lineage>
</organism>
<dbReference type="PANTHER" id="PTHR23427">
    <property type="entry name" value="SURFEIT LOCUS PROTEIN"/>
    <property type="match status" value="1"/>
</dbReference>
<dbReference type="CDD" id="cd06662">
    <property type="entry name" value="SURF1"/>
    <property type="match status" value="1"/>
</dbReference>
<comment type="subcellular location">
    <subcellularLocation>
        <location evidence="1">Membrane</location>
    </subcellularLocation>
    <subcellularLocation>
        <location evidence="6">Mitochondrion inner membrane</location>
        <topology evidence="6">Multi-pass membrane protein</topology>
    </subcellularLocation>
</comment>
<evidence type="ECO:0000256" key="1">
    <source>
        <dbReference type="ARBA" id="ARBA00004370"/>
    </source>
</evidence>
<evidence type="ECO:0000256" key="2">
    <source>
        <dbReference type="ARBA" id="ARBA00007165"/>
    </source>
</evidence>
<evidence type="ECO:0000256" key="6">
    <source>
        <dbReference type="RuleBase" id="RU363076"/>
    </source>
</evidence>
<keyword evidence="6" id="KW-0496">Mitochondrion</keyword>
<evidence type="ECO:0000256" key="5">
    <source>
        <dbReference type="ARBA" id="ARBA00023136"/>
    </source>
</evidence>
<dbReference type="PROSITE" id="PS50895">
    <property type="entry name" value="SURF1"/>
    <property type="match status" value="1"/>
</dbReference>
<dbReference type="Pfam" id="PF02104">
    <property type="entry name" value="SURF1"/>
    <property type="match status" value="1"/>
</dbReference>
<dbReference type="InterPro" id="IPR002994">
    <property type="entry name" value="Surf1/Shy1"/>
</dbReference>
<keyword evidence="6" id="KW-0999">Mitochondrion inner membrane</keyword>
<evidence type="ECO:0000256" key="4">
    <source>
        <dbReference type="ARBA" id="ARBA00022989"/>
    </source>
</evidence>
<keyword evidence="3 6" id="KW-0812">Transmembrane</keyword>
<protein>
    <recommendedName>
        <fullName evidence="6">SURF1-like protein</fullName>
    </recommendedName>
</protein>
<dbReference type="EMBL" id="IACF01002303">
    <property type="protein sequence ID" value="LAB67962.1"/>
    <property type="molecule type" value="mRNA"/>
</dbReference>
<dbReference type="InterPro" id="IPR045214">
    <property type="entry name" value="Surf1/Surf4"/>
</dbReference>
<comment type="caution">
    <text evidence="6">Lacks conserved residue(s) required for the propagation of feature annotation.</text>
</comment>